<dbReference type="EMBL" id="LAVV01005687">
    <property type="protein sequence ID" value="KNZ60715.1"/>
    <property type="molecule type" value="Genomic_DNA"/>
</dbReference>
<keyword evidence="3" id="KW-1185">Reference proteome</keyword>
<reference evidence="2 3" key="1">
    <citation type="submission" date="2015-08" db="EMBL/GenBank/DDBJ databases">
        <title>Next Generation Sequencing and Analysis of the Genome of Puccinia sorghi L Schw, the Causal Agent of Maize Common Rust.</title>
        <authorList>
            <person name="Rochi L."/>
            <person name="Burguener G."/>
            <person name="Darino M."/>
            <person name="Turjanski A."/>
            <person name="Kreff E."/>
            <person name="Dieguez M.J."/>
            <person name="Sacco F."/>
        </authorList>
    </citation>
    <scope>NUCLEOTIDE SEQUENCE [LARGE SCALE GENOMIC DNA]</scope>
    <source>
        <strain evidence="2 3">RO10H11247</strain>
    </source>
</reference>
<protein>
    <submittedName>
        <fullName evidence="2">Uncharacterized protein</fullName>
    </submittedName>
</protein>
<gene>
    <name evidence="2" type="ORF">VP01_1511g2</name>
</gene>
<dbReference type="Proteomes" id="UP000037035">
    <property type="component" value="Unassembled WGS sequence"/>
</dbReference>
<name>A0A0L6VKQ6_9BASI</name>
<organism evidence="2 3">
    <name type="scientific">Puccinia sorghi</name>
    <dbReference type="NCBI Taxonomy" id="27349"/>
    <lineage>
        <taxon>Eukaryota</taxon>
        <taxon>Fungi</taxon>
        <taxon>Dikarya</taxon>
        <taxon>Basidiomycota</taxon>
        <taxon>Pucciniomycotina</taxon>
        <taxon>Pucciniomycetes</taxon>
        <taxon>Pucciniales</taxon>
        <taxon>Pucciniaceae</taxon>
        <taxon>Puccinia</taxon>
    </lineage>
</organism>
<accession>A0A0L6VKQ6</accession>
<evidence type="ECO:0000313" key="2">
    <source>
        <dbReference type="EMBL" id="KNZ60715.1"/>
    </source>
</evidence>
<evidence type="ECO:0000313" key="3">
    <source>
        <dbReference type="Proteomes" id="UP000037035"/>
    </source>
</evidence>
<feature type="region of interest" description="Disordered" evidence="1">
    <location>
        <begin position="1"/>
        <end position="23"/>
    </location>
</feature>
<proteinExistence type="predicted"/>
<evidence type="ECO:0000256" key="1">
    <source>
        <dbReference type="SAM" id="MobiDB-lite"/>
    </source>
</evidence>
<dbReference type="OrthoDB" id="2507740at2759"/>
<dbReference type="VEuPathDB" id="FungiDB:VP01_1511g2"/>
<dbReference type="AlphaFoldDB" id="A0A0L6VKQ6"/>
<comment type="caution">
    <text evidence="2">The sequence shown here is derived from an EMBL/GenBank/DDBJ whole genome shotgun (WGS) entry which is preliminary data.</text>
</comment>
<sequence length="311" mass="35342">MELTRVGSGARLGEVAGGPEGTGLMLKNSEQLLKTDKNTSLPRLLDPDELEGSVKNIDEQFKITQQSLNDLQQKMTDVVRYNKPRSAAYDEMASRFEQSATKLKSIQEEILKRPRFQDVMDNKDLVTRLWAALDATPQFRVRMAEGIDEAENMKLRDQARELHALIFQTIDFMQEKKLISPELLKEFFANSNSEQLLAGHFLLASKPEGSWGSGLDDAKLGFSKNLQANIPGKKDKNLLTLIFPKKIYTFLILANSPTHIFWLSQKIQFAPPQRSRKSEYRASPKIICKIHEKICSVIKLSSIYDSFFSSR</sequence>